<accession>A0ABN7WEM5</accession>
<name>A0ABN7WEM5_GIGMA</name>
<gene>
    <name evidence="3" type="ORF">GMARGA_LOCUS29866</name>
</gene>
<feature type="region of interest" description="Disordered" evidence="1">
    <location>
        <begin position="138"/>
        <end position="160"/>
    </location>
</feature>
<evidence type="ECO:0000313" key="3">
    <source>
        <dbReference type="EMBL" id="CAG8828994.1"/>
    </source>
</evidence>
<dbReference type="InterPro" id="IPR046804">
    <property type="entry name" value="DNA-PKcs_N"/>
</dbReference>
<feature type="non-terminal residue" evidence="3">
    <location>
        <position position="199"/>
    </location>
</feature>
<organism evidence="3 4">
    <name type="scientific">Gigaspora margarita</name>
    <dbReference type="NCBI Taxonomy" id="4874"/>
    <lineage>
        <taxon>Eukaryota</taxon>
        <taxon>Fungi</taxon>
        <taxon>Fungi incertae sedis</taxon>
        <taxon>Mucoromycota</taxon>
        <taxon>Glomeromycotina</taxon>
        <taxon>Glomeromycetes</taxon>
        <taxon>Diversisporales</taxon>
        <taxon>Gigasporaceae</taxon>
        <taxon>Gigaspora</taxon>
    </lineage>
</organism>
<feature type="domain" description="DNA-PKcs N-terminal" evidence="2">
    <location>
        <begin position="4"/>
        <end position="195"/>
    </location>
</feature>
<dbReference type="Pfam" id="PF20500">
    <property type="entry name" value="DNA-PKcs_N"/>
    <property type="match status" value="1"/>
</dbReference>
<evidence type="ECO:0000256" key="1">
    <source>
        <dbReference type="SAM" id="MobiDB-lite"/>
    </source>
</evidence>
<proteinExistence type="predicted"/>
<evidence type="ECO:0000313" key="4">
    <source>
        <dbReference type="Proteomes" id="UP000789901"/>
    </source>
</evidence>
<evidence type="ECO:0000259" key="2">
    <source>
        <dbReference type="Pfam" id="PF20500"/>
    </source>
</evidence>
<sequence>MAGILTTLGIIAYRFPEHSEKDRDKLLRVFINKLKDPDHSNAAFKGLHYFLFSFPDSLKKAQQEEYVFQCILRSITMVENESHYDIAKTGFDYIFDHSSIFGHYYLQHYREVWACLWKCRDHKNNDIAALLNSNDIGSHERQCTSSSDQKQETESKDQQTKDLSIAVRGVGYFAAPAKKFIEEDRLQQLFQDLLKPSAW</sequence>
<dbReference type="InterPro" id="IPR016024">
    <property type="entry name" value="ARM-type_fold"/>
</dbReference>
<comment type="caution">
    <text evidence="3">The sequence shown here is derived from an EMBL/GenBank/DDBJ whole genome shotgun (WGS) entry which is preliminary data.</text>
</comment>
<reference evidence="3 4" key="1">
    <citation type="submission" date="2021-06" db="EMBL/GenBank/DDBJ databases">
        <authorList>
            <person name="Kallberg Y."/>
            <person name="Tangrot J."/>
            <person name="Rosling A."/>
        </authorList>
    </citation>
    <scope>NUCLEOTIDE SEQUENCE [LARGE SCALE GENOMIC DNA]</scope>
    <source>
        <strain evidence="3 4">120-4 pot B 10/14</strain>
    </source>
</reference>
<dbReference type="SUPFAM" id="SSF48371">
    <property type="entry name" value="ARM repeat"/>
    <property type="match status" value="1"/>
</dbReference>
<protein>
    <submittedName>
        <fullName evidence="3">27527_t:CDS:1</fullName>
    </submittedName>
</protein>
<keyword evidence="4" id="KW-1185">Reference proteome</keyword>
<dbReference type="Proteomes" id="UP000789901">
    <property type="component" value="Unassembled WGS sequence"/>
</dbReference>
<dbReference type="EMBL" id="CAJVQB010040954">
    <property type="protein sequence ID" value="CAG8828994.1"/>
    <property type="molecule type" value="Genomic_DNA"/>
</dbReference>
<feature type="compositionally biased region" description="Basic and acidic residues" evidence="1">
    <location>
        <begin position="149"/>
        <end position="160"/>
    </location>
</feature>